<proteinExistence type="predicted"/>
<reference evidence="2" key="1">
    <citation type="journal article" date="2017" name="Genome Announc.">
        <title>Complete Genome Sequence of Mycobacterium stephanolepidis.</title>
        <authorList>
            <person name="Fukano H."/>
            <person name="Yoshida M."/>
            <person name="Katayama Y."/>
            <person name="Omatsu T."/>
            <person name="Mizutani T."/>
            <person name="Kurata O."/>
            <person name="Wada S."/>
            <person name="Hoshino Y."/>
        </authorList>
    </citation>
    <scope>NUCLEOTIDE SEQUENCE [LARGE SCALE GENOMIC DNA]</scope>
    <source>
        <strain evidence="2">NJB0901</strain>
    </source>
</reference>
<dbReference type="RefSeq" id="WP_096499088.1">
    <property type="nucleotide sequence ID" value="NZ_AP018165.1"/>
</dbReference>
<reference evidence="1 2" key="2">
    <citation type="journal article" date="2017" name="Int. J. Syst. Evol. Microbiol.">
        <title>Mycobacterium stephanolepidis sp. nov., a rapidly growing species related to Mycobacterium chelonae, isolated from marine teleost fish, Stephanolepis cirrhifer.</title>
        <authorList>
            <person name="Fukano H."/>
            <person name="Wada S."/>
            <person name="Kurata O."/>
            <person name="Katayama K."/>
            <person name="Fujiwara N."/>
            <person name="Hoshino Y."/>
        </authorList>
    </citation>
    <scope>NUCLEOTIDE SEQUENCE [LARGE SCALE GENOMIC DNA]</scope>
    <source>
        <strain evidence="1 2">NJB0901</strain>
    </source>
</reference>
<gene>
    <name evidence="1" type="ORF">MSTE_00741</name>
</gene>
<evidence type="ECO:0008006" key="3">
    <source>
        <dbReference type="Google" id="ProtNLM"/>
    </source>
</evidence>
<dbReference type="AlphaFoldDB" id="A0A1Z4ESY2"/>
<sequence>MSIPRWIKMPHSQAFAQGAFLVSDVTPVIDFDRSSGENRVQAADKETALPLWQVEVLDGDRAASKRARTVTIKFAAAVQPIPPSNDSGMPFTPVVFEDLVALPYIERSGDFGRIAWSFRAAGMSAPGKANTSGARSGSAVSA</sequence>
<dbReference type="Proteomes" id="UP000217954">
    <property type="component" value="Chromosome"/>
</dbReference>
<accession>A0A1Z4ESY2</accession>
<keyword evidence="2" id="KW-1185">Reference proteome</keyword>
<dbReference type="OrthoDB" id="4299905at2"/>
<evidence type="ECO:0000313" key="2">
    <source>
        <dbReference type="Proteomes" id="UP000217954"/>
    </source>
</evidence>
<name>A0A1Z4ESY2_9MYCO</name>
<dbReference type="EMBL" id="AP018165">
    <property type="protein sequence ID" value="BAX96076.1"/>
    <property type="molecule type" value="Genomic_DNA"/>
</dbReference>
<evidence type="ECO:0000313" key="1">
    <source>
        <dbReference type="EMBL" id="BAX96076.1"/>
    </source>
</evidence>
<protein>
    <recommendedName>
        <fullName evidence="3">Plasmid replication, integration and excision activator</fullName>
    </recommendedName>
</protein>
<dbReference type="KEGG" id="mste:MSTE_00741"/>
<organism evidence="1 2">
    <name type="scientific">[Mycobacterium] stephanolepidis</name>
    <dbReference type="NCBI Taxonomy" id="1520670"/>
    <lineage>
        <taxon>Bacteria</taxon>
        <taxon>Bacillati</taxon>
        <taxon>Actinomycetota</taxon>
        <taxon>Actinomycetes</taxon>
        <taxon>Mycobacteriales</taxon>
        <taxon>Mycobacteriaceae</taxon>
        <taxon>Mycobacteroides</taxon>
    </lineage>
</organism>